<evidence type="ECO:0000256" key="1">
    <source>
        <dbReference type="ARBA" id="ARBA00002561"/>
    </source>
</evidence>
<dbReference type="OrthoDB" id="9793465at2"/>
<evidence type="ECO:0000256" key="4">
    <source>
        <dbReference type="SAM" id="MobiDB-lite"/>
    </source>
</evidence>
<dbReference type="AlphaFoldDB" id="A0A419V501"/>
<gene>
    <name evidence="5" type="ORF">ATL39_1817</name>
</gene>
<comment type="caution">
    <text evidence="5">The sequence shown here is derived from an EMBL/GenBank/DDBJ whole genome shotgun (WGS) entry which is preliminary data.</text>
</comment>
<accession>A0A419V501</accession>
<dbReference type="PANTHER" id="PTHR34297:SF3">
    <property type="entry name" value="ALKALINE SHOCK PROTEIN 23"/>
    <property type="match status" value="1"/>
</dbReference>
<dbReference type="EMBL" id="RAPK01000008">
    <property type="protein sequence ID" value="RKD73521.1"/>
    <property type="molecule type" value="Genomic_DNA"/>
</dbReference>
<feature type="region of interest" description="Disordered" evidence="4">
    <location>
        <begin position="116"/>
        <end position="137"/>
    </location>
</feature>
<comment type="similarity">
    <text evidence="2">Belongs to the asp23 family.</text>
</comment>
<comment type="function">
    <text evidence="1">May play a key role in alkaline pH tolerance.</text>
</comment>
<reference evidence="5 6" key="1">
    <citation type="submission" date="2018-09" db="EMBL/GenBank/DDBJ databases">
        <title>Genomic Encyclopedia of Archaeal and Bacterial Type Strains, Phase II (KMG-II): from individual species to whole genera.</title>
        <authorList>
            <person name="Goeker M."/>
        </authorList>
    </citation>
    <scope>NUCLEOTIDE SEQUENCE [LARGE SCALE GENOMIC DNA]</scope>
    <source>
        <strain evidence="5 6">DSM 17008</strain>
    </source>
</reference>
<evidence type="ECO:0000256" key="3">
    <source>
        <dbReference type="ARBA" id="ARBA00019574"/>
    </source>
</evidence>
<name>A0A419V501_9BACL</name>
<organism evidence="5 6">
    <name type="scientific">Sinobaca qinghaiensis</name>
    <dbReference type="NCBI Taxonomy" id="342944"/>
    <lineage>
        <taxon>Bacteria</taxon>
        <taxon>Bacillati</taxon>
        <taxon>Bacillota</taxon>
        <taxon>Bacilli</taxon>
        <taxon>Bacillales</taxon>
        <taxon>Sporolactobacillaceae</taxon>
        <taxon>Sinobaca</taxon>
    </lineage>
</organism>
<dbReference type="Pfam" id="PF03780">
    <property type="entry name" value="Asp23"/>
    <property type="match status" value="1"/>
</dbReference>
<evidence type="ECO:0000256" key="2">
    <source>
        <dbReference type="ARBA" id="ARBA00005721"/>
    </source>
</evidence>
<keyword evidence="6" id="KW-1185">Reference proteome</keyword>
<dbReference type="InterPro" id="IPR005531">
    <property type="entry name" value="Asp23"/>
</dbReference>
<dbReference type="PANTHER" id="PTHR34297">
    <property type="entry name" value="HYPOTHETICAL CYTOSOLIC PROTEIN-RELATED"/>
    <property type="match status" value="1"/>
</dbReference>
<proteinExistence type="inferred from homology"/>
<sequence length="137" mass="14960">MTEAHTNQRDLHIENRVIEKIAALTLNEIPGILSMDGGAGSNLTERLGRKDLTKGLTAEVGRKQAAIDVSVVVKYGSSVPKVYDEAKQKIKANLAQMTGLELVEFTMAVSDIDSEGEGKLGFEKTETEENTEQRVLE</sequence>
<evidence type="ECO:0000313" key="6">
    <source>
        <dbReference type="Proteomes" id="UP000285120"/>
    </source>
</evidence>
<dbReference type="Proteomes" id="UP000285120">
    <property type="component" value="Unassembled WGS sequence"/>
</dbReference>
<evidence type="ECO:0000313" key="5">
    <source>
        <dbReference type="EMBL" id="RKD73521.1"/>
    </source>
</evidence>
<dbReference type="RefSeq" id="WP_120193009.1">
    <property type="nucleotide sequence ID" value="NZ_RAPK01000008.1"/>
</dbReference>
<protein>
    <recommendedName>
        <fullName evidence="3">Alkaline shock protein 23</fullName>
    </recommendedName>
</protein>